<evidence type="ECO:0000256" key="2">
    <source>
        <dbReference type="ARBA" id="ARBA00022679"/>
    </source>
</evidence>
<dbReference type="EMBL" id="PKKO01000002">
    <property type="protein sequence ID" value="PKY72805.1"/>
    <property type="molecule type" value="Genomic_DNA"/>
</dbReference>
<feature type="domain" description="Glycosyltransferase subfamily 4-like N-terminal" evidence="3">
    <location>
        <begin position="23"/>
        <end position="178"/>
    </location>
</feature>
<dbReference type="InterPro" id="IPR028098">
    <property type="entry name" value="Glyco_trans_4-like_N"/>
</dbReference>
<dbReference type="RefSeq" id="WP_024330971.1">
    <property type="nucleotide sequence ID" value="NZ_JASOXK010000002.1"/>
</dbReference>
<dbReference type="Proteomes" id="UP000235122">
    <property type="component" value="Unassembled WGS sequence"/>
</dbReference>
<accession>A0A2I1INV4</accession>
<dbReference type="PANTHER" id="PTHR45947">
    <property type="entry name" value="SULFOQUINOVOSYL TRANSFERASE SQD2"/>
    <property type="match status" value="1"/>
</dbReference>
<dbReference type="GO" id="GO:1901137">
    <property type="term" value="P:carbohydrate derivative biosynthetic process"/>
    <property type="evidence" value="ECO:0007669"/>
    <property type="project" value="UniProtKB-ARBA"/>
</dbReference>
<dbReference type="SUPFAM" id="SSF53756">
    <property type="entry name" value="UDP-Glycosyltransferase/glycogen phosphorylase"/>
    <property type="match status" value="1"/>
</dbReference>
<keyword evidence="1" id="KW-0328">Glycosyltransferase</keyword>
<evidence type="ECO:0000313" key="5">
    <source>
        <dbReference type="Proteomes" id="UP000235122"/>
    </source>
</evidence>
<sequence>MKRFQLASRIFAPEIAAATLRLDAVVKALLSLGNRVDVYTTTYAGAKSEWRPGLTVSRWPAKRDAEGYLRGYLPYMSFDLPLFWRLLFAPSADAVLVEPPPTTGVVVRLVCALRRRPYLYYAADIWSRAVAGSAPALVTAALKAIERFALSGAAGIVAVNADVAALCKELGGKNIRVVEQGVDTELFSFAGATPSPLQRAELGLGNRPYLIYAGNASEVHGAEIFLEAYSRIVDEVDFDLVFFGRGTSWQDLTERANSPALSGRVHVNGLLPPEELATWLRGASGALASIHPQSGYELAYTTKALSAFSCGVPLCYVGEGPTARDIRENRLGVVSRYEAAALARGMAELATTAWDRSAIRSWAEENKSIVSSGLKVAQELVAVSERK</sequence>
<dbReference type="STRING" id="33007.HMPREF3198_01429"/>
<reference evidence="4 5" key="1">
    <citation type="submission" date="2017-12" db="EMBL/GenBank/DDBJ databases">
        <title>Phylogenetic diversity of female urinary microbiome.</title>
        <authorList>
            <person name="Thomas-White K."/>
            <person name="Wolfe A.J."/>
        </authorList>
    </citation>
    <scope>NUCLEOTIDE SEQUENCE [LARGE SCALE GENOMIC DNA]</scope>
    <source>
        <strain evidence="4 5">UMB0402</strain>
    </source>
</reference>
<protein>
    <submittedName>
        <fullName evidence="4">Glycosyltransferase WbuB</fullName>
    </submittedName>
</protein>
<name>A0A2I1INV4_9ACTO</name>
<dbReference type="PANTHER" id="PTHR45947:SF3">
    <property type="entry name" value="SULFOQUINOVOSYL TRANSFERASE SQD2"/>
    <property type="match status" value="1"/>
</dbReference>
<organism evidence="4 5">
    <name type="scientific">Winkia neuii</name>
    <dbReference type="NCBI Taxonomy" id="33007"/>
    <lineage>
        <taxon>Bacteria</taxon>
        <taxon>Bacillati</taxon>
        <taxon>Actinomycetota</taxon>
        <taxon>Actinomycetes</taxon>
        <taxon>Actinomycetales</taxon>
        <taxon>Actinomycetaceae</taxon>
        <taxon>Winkia</taxon>
    </lineage>
</organism>
<evidence type="ECO:0000259" key="3">
    <source>
        <dbReference type="Pfam" id="PF13579"/>
    </source>
</evidence>
<dbReference type="Gene3D" id="3.40.50.2000">
    <property type="entry name" value="Glycogen Phosphorylase B"/>
    <property type="match status" value="2"/>
</dbReference>
<dbReference type="Pfam" id="PF13579">
    <property type="entry name" value="Glyco_trans_4_4"/>
    <property type="match status" value="1"/>
</dbReference>
<dbReference type="Pfam" id="PF13692">
    <property type="entry name" value="Glyco_trans_1_4"/>
    <property type="match status" value="1"/>
</dbReference>
<keyword evidence="5" id="KW-1185">Reference proteome</keyword>
<keyword evidence="2 4" id="KW-0808">Transferase</keyword>
<gene>
    <name evidence="4" type="ORF">CYJ19_03980</name>
</gene>
<dbReference type="GeneID" id="35867651"/>
<proteinExistence type="predicted"/>
<dbReference type="AlphaFoldDB" id="A0A2I1INV4"/>
<dbReference type="InterPro" id="IPR050194">
    <property type="entry name" value="Glycosyltransferase_grp1"/>
</dbReference>
<dbReference type="GO" id="GO:0016758">
    <property type="term" value="F:hexosyltransferase activity"/>
    <property type="evidence" value="ECO:0007669"/>
    <property type="project" value="TreeGrafter"/>
</dbReference>
<comment type="caution">
    <text evidence="4">The sequence shown here is derived from an EMBL/GenBank/DDBJ whole genome shotgun (WGS) entry which is preliminary data.</text>
</comment>
<evidence type="ECO:0000256" key="1">
    <source>
        <dbReference type="ARBA" id="ARBA00022676"/>
    </source>
</evidence>
<evidence type="ECO:0000313" key="4">
    <source>
        <dbReference type="EMBL" id="PKY72805.1"/>
    </source>
</evidence>